<dbReference type="EMBL" id="CADCUX010000065">
    <property type="protein sequence ID" value="CAA9388290.1"/>
    <property type="molecule type" value="Genomic_DNA"/>
</dbReference>
<evidence type="ECO:0000313" key="2">
    <source>
        <dbReference type="EMBL" id="CAA9388290.1"/>
    </source>
</evidence>
<name>A0A6J4NKE7_9BURK</name>
<evidence type="ECO:0000256" key="1">
    <source>
        <dbReference type="SAM" id="SignalP"/>
    </source>
</evidence>
<feature type="chain" id="PRO_5026977762" evidence="1">
    <location>
        <begin position="21"/>
        <end position="165"/>
    </location>
</feature>
<accession>A0A6J4NKE7</accession>
<proteinExistence type="predicted"/>
<gene>
    <name evidence="2" type="ORF">AVDCRST_MAG51-267</name>
</gene>
<keyword evidence="1" id="KW-0732">Signal</keyword>
<feature type="signal peptide" evidence="1">
    <location>
        <begin position="1"/>
        <end position="20"/>
    </location>
</feature>
<organism evidence="2">
    <name type="scientific">uncultured Ramlibacter sp</name>
    <dbReference type="NCBI Taxonomy" id="260755"/>
    <lineage>
        <taxon>Bacteria</taxon>
        <taxon>Pseudomonadati</taxon>
        <taxon>Pseudomonadota</taxon>
        <taxon>Betaproteobacteria</taxon>
        <taxon>Burkholderiales</taxon>
        <taxon>Comamonadaceae</taxon>
        <taxon>Ramlibacter</taxon>
        <taxon>environmental samples</taxon>
    </lineage>
</organism>
<dbReference type="AlphaFoldDB" id="A0A6J4NKE7"/>
<reference evidence="2" key="1">
    <citation type="submission" date="2020-02" db="EMBL/GenBank/DDBJ databases">
        <authorList>
            <person name="Meier V. D."/>
        </authorList>
    </citation>
    <scope>NUCLEOTIDE SEQUENCE</scope>
    <source>
        <strain evidence="2">AVDCRST_MAG51</strain>
    </source>
</reference>
<sequence>MNARPSIRLVPLLTLGLILAACGGGSGDPEPTPLAATLNVSNATNATLNGEFASSAVNLAAVEKINPIGGEPEVCSFRFDGLRRADGATLEGDIRYIPGNASLREVRVSINNIEFISGDTANVTVDRANNRVDLSGKTLTARTNVPSTIAVTGSVPMRGNRPEGC</sequence>
<protein>
    <submittedName>
        <fullName evidence="2">Uncharacterized protein</fullName>
    </submittedName>
</protein>
<dbReference type="PROSITE" id="PS51257">
    <property type="entry name" value="PROKAR_LIPOPROTEIN"/>
    <property type="match status" value="1"/>
</dbReference>